<dbReference type="Proteomes" id="UP000694892">
    <property type="component" value="Chromosome 6L"/>
</dbReference>
<protein>
    <submittedName>
        <fullName evidence="1">Uncharacterized protein</fullName>
    </submittedName>
</protein>
<proteinExistence type="predicted"/>
<accession>A0A974HGJ4</accession>
<dbReference type="AlphaFoldDB" id="A0A974HGJ4"/>
<evidence type="ECO:0000313" key="2">
    <source>
        <dbReference type="Proteomes" id="UP000694892"/>
    </source>
</evidence>
<name>A0A974HGJ4_XENLA</name>
<organism evidence="1 2">
    <name type="scientific">Xenopus laevis</name>
    <name type="common">African clawed frog</name>
    <dbReference type="NCBI Taxonomy" id="8355"/>
    <lineage>
        <taxon>Eukaryota</taxon>
        <taxon>Metazoa</taxon>
        <taxon>Chordata</taxon>
        <taxon>Craniata</taxon>
        <taxon>Vertebrata</taxon>
        <taxon>Euteleostomi</taxon>
        <taxon>Amphibia</taxon>
        <taxon>Batrachia</taxon>
        <taxon>Anura</taxon>
        <taxon>Pipoidea</taxon>
        <taxon>Pipidae</taxon>
        <taxon>Xenopodinae</taxon>
        <taxon>Xenopus</taxon>
        <taxon>Xenopus</taxon>
    </lineage>
</organism>
<reference evidence="2" key="1">
    <citation type="journal article" date="2016" name="Nature">
        <title>Genome evolution in the allotetraploid frog Xenopus laevis.</title>
        <authorList>
            <person name="Session A.M."/>
            <person name="Uno Y."/>
            <person name="Kwon T."/>
            <person name="Chapman J.A."/>
            <person name="Toyoda A."/>
            <person name="Takahashi S."/>
            <person name="Fukui A."/>
            <person name="Hikosaka A."/>
            <person name="Suzuki A."/>
            <person name="Kondo M."/>
            <person name="van Heeringen S.J."/>
            <person name="Quigley I."/>
            <person name="Heinz S."/>
            <person name="Ogino H."/>
            <person name="Ochi H."/>
            <person name="Hellsten U."/>
            <person name="Lyons J.B."/>
            <person name="Simakov O."/>
            <person name="Putnam N."/>
            <person name="Stites J."/>
            <person name="Kuroki Y."/>
            <person name="Tanaka T."/>
            <person name="Michiue T."/>
            <person name="Watanabe M."/>
            <person name="Bogdanovic O."/>
            <person name="Lister R."/>
            <person name="Georgiou G."/>
            <person name="Paranjpe S.S."/>
            <person name="van Kruijsbergen I."/>
            <person name="Shu S."/>
            <person name="Carlson J."/>
            <person name="Kinoshita T."/>
            <person name="Ohta Y."/>
            <person name="Mawaribuchi S."/>
            <person name="Jenkins J."/>
            <person name="Grimwood J."/>
            <person name="Schmutz J."/>
            <person name="Mitros T."/>
            <person name="Mozaffari S.V."/>
            <person name="Suzuki Y."/>
            <person name="Haramoto Y."/>
            <person name="Yamamoto T.S."/>
            <person name="Takagi C."/>
            <person name="Heald R."/>
            <person name="Miller K."/>
            <person name="Haudenschild C."/>
            <person name="Kitzman J."/>
            <person name="Nakayama T."/>
            <person name="Izutsu Y."/>
            <person name="Robert J."/>
            <person name="Fortriede J."/>
            <person name="Burns K."/>
            <person name="Lotay V."/>
            <person name="Karimi K."/>
            <person name="Yasuoka Y."/>
            <person name="Dichmann D.S."/>
            <person name="Flajnik M.F."/>
            <person name="Houston D.W."/>
            <person name="Shendure J."/>
            <person name="DuPasquier L."/>
            <person name="Vize P.D."/>
            <person name="Zorn A.M."/>
            <person name="Ito M."/>
            <person name="Marcotte E.M."/>
            <person name="Wallingford J.B."/>
            <person name="Ito Y."/>
            <person name="Asashima M."/>
            <person name="Ueno N."/>
            <person name="Matsuda Y."/>
            <person name="Veenstra G.J."/>
            <person name="Fujiyama A."/>
            <person name="Harland R.M."/>
            <person name="Taira M."/>
            <person name="Rokhsar D.S."/>
        </authorList>
    </citation>
    <scope>NUCLEOTIDE SEQUENCE [LARGE SCALE GENOMIC DNA]</scope>
    <source>
        <strain evidence="2">J</strain>
    </source>
</reference>
<dbReference type="EMBL" id="CM004476">
    <property type="protein sequence ID" value="OCT77150.1"/>
    <property type="molecule type" value="Genomic_DNA"/>
</dbReference>
<gene>
    <name evidence="1" type="ORF">XELAEV_18032346mg</name>
</gene>
<sequence>MLERPGSIVFIDSLDINTARSCLLAKRVTTLACSLMLTLITAREAAGLLTLLPPCCHYLLIDRGSCSILGHFQLSSLGLRLHFTITK</sequence>
<evidence type="ECO:0000313" key="1">
    <source>
        <dbReference type="EMBL" id="OCT77150.1"/>
    </source>
</evidence>